<accession>A0ABQ7XTY6</accession>
<evidence type="ECO:0000256" key="2">
    <source>
        <dbReference type="SAM" id="MobiDB-lite"/>
    </source>
</evidence>
<evidence type="ECO:0000313" key="6">
    <source>
        <dbReference type="Proteomes" id="UP000824890"/>
    </source>
</evidence>
<feature type="chain" id="PRO_5045358267" description="DUF7725 domain-containing protein" evidence="3">
    <location>
        <begin position="32"/>
        <end position="458"/>
    </location>
</feature>
<protein>
    <recommendedName>
        <fullName evidence="4">DUF7725 domain-containing protein</fullName>
    </recommendedName>
</protein>
<feature type="region of interest" description="Disordered" evidence="2">
    <location>
        <begin position="271"/>
        <end position="304"/>
    </location>
</feature>
<dbReference type="Pfam" id="PF24851">
    <property type="entry name" value="DUF7725"/>
    <property type="match status" value="1"/>
</dbReference>
<gene>
    <name evidence="5" type="ORF">HID58_087633</name>
</gene>
<keyword evidence="6" id="KW-1185">Reference proteome</keyword>
<comment type="caution">
    <text evidence="5">The sequence shown here is derived from an EMBL/GenBank/DDBJ whole genome shotgun (WGS) entry which is preliminary data.</text>
</comment>
<feature type="coiled-coil region" evidence="1">
    <location>
        <begin position="98"/>
        <end position="146"/>
    </location>
</feature>
<name>A0ABQ7XTY6_BRANA</name>
<dbReference type="InterPro" id="IPR056142">
    <property type="entry name" value="DUF7725"/>
</dbReference>
<feature type="signal peptide" evidence="3">
    <location>
        <begin position="1"/>
        <end position="31"/>
    </location>
</feature>
<evidence type="ECO:0000256" key="1">
    <source>
        <dbReference type="SAM" id="Coils"/>
    </source>
</evidence>
<dbReference type="PROSITE" id="PS51257">
    <property type="entry name" value="PROKAR_LIPOPROTEIN"/>
    <property type="match status" value="1"/>
</dbReference>
<feature type="domain" description="DUF7725" evidence="4">
    <location>
        <begin position="356"/>
        <end position="384"/>
    </location>
</feature>
<evidence type="ECO:0000259" key="4">
    <source>
        <dbReference type="Pfam" id="PF24851"/>
    </source>
</evidence>
<dbReference type="EMBL" id="JAGKQM010000019">
    <property type="protein sequence ID" value="KAH0859372.1"/>
    <property type="molecule type" value="Genomic_DNA"/>
</dbReference>
<proteinExistence type="predicted"/>
<dbReference type="PANTHER" id="PTHR35766:SF1">
    <property type="entry name" value="OS08G0543600 PROTEIN"/>
    <property type="match status" value="1"/>
</dbReference>
<reference evidence="5 6" key="1">
    <citation type="submission" date="2021-05" db="EMBL/GenBank/DDBJ databases">
        <title>Genome Assembly of Synthetic Allotetraploid Brassica napus Reveals Homoeologous Exchanges between Subgenomes.</title>
        <authorList>
            <person name="Davis J.T."/>
        </authorList>
    </citation>
    <scope>NUCLEOTIDE SEQUENCE [LARGE SCALE GENOMIC DNA]</scope>
    <source>
        <strain evidence="6">cv. Da-Ae</strain>
        <tissue evidence="5">Seedling</tissue>
    </source>
</reference>
<evidence type="ECO:0000313" key="5">
    <source>
        <dbReference type="EMBL" id="KAH0859372.1"/>
    </source>
</evidence>
<dbReference type="Proteomes" id="UP000824890">
    <property type="component" value="Unassembled WGS sequence"/>
</dbReference>
<sequence length="458" mass="51588">MKGKGKFIPNKKNKILTLAGILLSCFGTVKAKPESGRDGHLLEQIRSVSRQKGELQQQEVELRARMLAMEIQRSFESRSAQYENVAARLQAWANESLLREQNKEVATLRSERDHFEAERSQNIHKISELEEYFQEKERQYAAFHEQDRIAQETSKYKDEQLREAQGWMARAQEMDAFQSSTNHSLQAELRERTEQYNQLWHGCQRQKRDVDLLRHGVPSSGSDEPSALICHASTRDYSGGFTSSCTVSVTAAKGVKTKNPSFVGRMLQASSDMAKQNHSPAQTSNGAQYGSSTPSSSVNEQLVESSNGLENNFQDISSQFRDVLRLDSYALNQRPELVKESESVQRGLFLINTPACKMLAPLQWHDYRKKYGEVEDFVASHLEKGTYIQVREGAQKMVAASVSAATYKVAAAAALSSPNSMYVAMTPMAQSQGLKKNDKTVQRGRQSCDYMAPQQRNH</sequence>
<keyword evidence="3" id="KW-0732">Signal</keyword>
<dbReference type="PANTHER" id="PTHR35766">
    <property type="entry name" value="OS08G0543600 PROTEIN"/>
    <property type="match status" value="1"/>
</dbReference>
<evidence type="ECO:0000256" key="3">
    <source>
        <dbReference type="SAM" id="SignalP"/>
    </source>
</evidence>
<keyword evidence="1" id="KW-0175">Coiled coil</keyword>
<organism evidence="5 6">
    <name type="scientific">Brassica napus</name>
    <name type="common">Rape</name>
    <dbReference type="NCBI Taxonomy" id="3708"/>
    <lineage>
        <taxon>Eukaryota</taxon>
        <taxon>Viridiplantae</taxon>
        <taxon>Streptophyta</taxon>
        <taxon>Embryophyta</taxon>
        <taxon>Tracheophyta</taxon>
        <taxon>Spermatophyta</taxon>
        <taxon>Magnoliopsida</taxon>
        <taxon>eudicotyledons</taxon>
        <taxon>Gunneridae</taxon>
        <taxon>Pentapetalae</taxon>
        <taxon>rosids</taxon>
        <taxon>malvids</taxon>
        <taxon>Brassicales</taxon>
        <taxon>Brassicaceae</taxon>
        <taxon>Brassiceae</taxon>
        <taxon>Brassica</taxon>
    </lineage>
</organism>